<dbReference type="Pfam" id="PF11185">
    <property type="entry name" value="DUF2971"/>
    <property type="match status" value="1"/>
</dbReference>
<dbReference type="EMBL" id="SOHN01000007">
    <property type="protein sequence ID" value="TFD90387.1"/>
    <property type="molecule type" value="Genomic_DNA"/>
</dbReference>
<feature type="region of interest" description="Disordered" evidence="1">
    <location>
        <begin position="281"/>
        <end position="306"/>
    </location>
</feature>
<gene>
    <name evidence="2" type="ORF">E3T51_02540</name>
</gene>
<evidence type="ECO:0000256" key="1">
    <source>
        <dbReference type="SAM" id="MobiDB-lite"/>
    </source>
</evidence>
<dbReference type="InterPro" id="IPR021352">
    <property type="entry name" value="DUF2971"/>
</dbReference>
<sequence length="483" mass="53814">MISGDEVGDFLEQELAAAPRLLTPNLYHYTSSDAAILGILANRTIRMSPFAGTNDLWESRPLRPNLEGKLPRGESSEQDVFSIWEDIDRYIRGHSKVACFTQDWELPGSVMQPDALRGWSHLSLWAHYGASHAGVCLRFDRDRLVAAFEAAQGNAVHQFYGPVRYRGAEFGVGPHGISLAQAAEFGLDAVALQYANVHRDRVFFRKHADWASESEFRLVRTDLSIEPHYFDISEALTGVVLGETFPNDRIPALLVMLAGFDDVEVLRATFHNRTLQLFRRETHAESESAPRPMSVTASTIPPRRSGDLTQRLASLEAAERIAHIDREAAMQAAAPLLRIWHEGLADQPELYATWPGVVFNSYPQATAIPPEDRRNRAGVPGEVIAYEAGHMVVAEHQPQYSFTCVMAIALQIMPNGAGRLHSCITTEEWASGGNKRQELYRDRRDTNLDEVLETSSQVLASLIEAIPDARSKFDELRGERTGS</sequence>
<comment type="caution">
    <text evidence="2">The sequence shown here is derived from an EMBL/GenBank/DDBJ whole genome shotgun (WGS) entry which is preliminary data.</text>
</comment>
<organism evidence="2 3">
    <name type="scientific">Cryobacterium serini</name>
    <dbReference type="NCBI Taxonomy" id="1259201"/>
    <lineage>
        <taxon>Bacteria</taxon>
        <taxon>Bacillati</taxon>
        <taxon>Actinomycetota</taxon>
        <taxon>Actinomycetes</taxon>
        <taxon>Micrococcales</taxon>
        <taxon>Microbacteriaceae</taxon>
        <taxon>Cryobacterium</taxon>
    </lineage>
</organism>
<name>A0A4R9BTH3_9MICO</name>
<dbReference type="AlphaFoldDB" id="A0A4R9BTH3"/>
<keyword evidence="3" id="KW-1185">Reference proteome</keyword>
<evidence type="ECO:0000313" key="2">
    <source>
        <dbReference type="EMBL" id="TFD90387.1"/>
    </source>
</evidence>
<reference evidence="2 3" key="1">
    <citation type="submission" date="2019-03" db="EMBL/GenBank/DDBJ databases">
        <title>Genomics of glacier-inhabiting Cryobacterium strains.</title>
        <authorList>
            <person name="Liu Q."/>
            <person name="Xin Y.-H."/>
        </authorList>
    </citation>
    <scope>NUCLEOTIDE SEQUENCE [LARGE SCALE GENOMIC DNA]</scope>
    <source>
        <strain evidence="2 3">Sr54</strain>
    </source>
</reference>
<accession>A0A4R9BTH3</accession>
<dbReference type="RefSeq" id="WP_134527143.1">
    <property type="nucleotide sequence ID" value="NZ_SOHN01000007.1"/>
</dbReference>
<dbReference type="Proteomes" id="UP000297626">
    <property type="component" value="Unassembled WGS sequence"/>
</dbReference>
<proteinExistence type="predicted"/>
<protein>
    <submittedName>
        <fullName evidence="2">DUF2971 domain-containing protein</fullName>
    </submittedName>
</protein>
<evidence type="ECO:0000313" key="3">
    <source>
        <dbReference type="Proteomes" id="UP000297626"/>
    </source>
</evidence>